<organism evidence="2 3">
    <name type="scientific">Molorchus minor</name>
    <dbReference type="NCBI Taxonomy" id="1323400"/>
    <lineage>
        <taxon>Eukaryota</taxon>
        <taxon>Metazoa</taxon>
        <taxon>Ecdysozoa</taxon>
        <taxon>Arthropoda</taxon>
        <taxon>Hexapoda</taxon>
        <taxon>Insecta</taxon>
        <taxon>Pterygota</taxon>
        <taxon>Neoptera</taxon>
        <taxon>Endopterygota</taxon>
        <taxon>Coleoptera</taxon>
        <taxon>Polyphaga</taxon>
        <taxon>Cucujiformia</taxon>
        <taxon>Chrysomeloidea</taxon>
        <taxon>Cerambycidae</taxon>
        <taxon>Lamiinae</taxon>
        <taxon>Monochamini</taxon>
        <taxon>Molorchus</taxon>
    </lineage>
</organism>
<reference evidence="2" key="1">
    <citation type="journal article" date="2023" name="Insect Mol. Biol.">
        <title>Genome sequencing provides insights into the evolution of gene families encoding plant cell wall-degrading enzymes in longhorned beetles.</title>
        <authorList>
            <person name="Shin N.R."/>
            <person name="Okamura Y."/>
            <person name="Kirsch R."/>
            <person name="Pauchet Y."/>
        </authorList>
    </citation>
    <scope>NUCLEOTIDE SEQUENCE</scope>
    <source>
        <strain evidence="2">MMC_N1</strain>
    </source>
</reference>
<evidence type="ECO:0000313" key="3">
    <source>
        <dbReference type="Proteomes" id="UP001162164"/>
    </source>
</evidence>
<dbReference type="Proteomes" id="UP001162164">
    <property type="component" value="Unassembled WGS sequence"/>
</dbReference>
<evidence type="ECO:0000313" key="2">
    <source>
        <dbReference type="EMBL" id="KAJ8986095.1"/>
    </source>
</evidence>
<gene>
    <name evidence="2" type="ORF">NQ317_003390</name>
</gene>
<comment type="caution">
    <text evidence="2">The sequence shown here is derived from an EMBL/GenBank/DDBJ whole genome shotgun (WGS) entry which is preliminary data.</text>
</comment>
<dbReference type="EMBL" id="JAPWTJ010000003">
    <property type="protein sequence ID" value="KAJ8986095.1"/>
    <property type="molecule type" value="Genomic_DNA"/>
</dbReference>
<accession>A0ABQ9K677</accession>
<sequence>MAQLTVEKKRGTTLPLATSLEWVEMRREIKGRQRLADFIVRCLSRNVLFLTIQLSVTDWGTVNSSAAPKLLEKMCLWSPHRVSVHSRRVHKEKWTSVFLFAQVVSICSASAAPEEWAAASPFSHFTAEDSRADTFTSAYLNVSFLTEDGWKWDKTDVGRYGGGYIVLRKCKNWVKDNITSGEDPISLATLHTSHLKGQGHSSKLVDIKGILLCIFLLYATDFLGPLFGELVHVTSRLRPEDHTGCTWPFESSRSDGKLPPPRNSLDRPDQEGPMQLRSQGGERLQEQCRGCASL</sequence>
<keyword evidence="3" id="KW-1185">Reference proteome</keyword>
<evidence type="ECO:0000256" key="1">
    <source>
        <dbReference type="SAM" id="MobiDB-lite"/>
    </source>
</evidence>
<proteinExistence type="predicted"/>
<protein>
    <submittedName>
        <fullName evidence="2">Uncharacterized protein</fullName>
    </submittedName>
</protein>
<feature type="region of interest" description="Disordered" evidence="1">
    <location>
        <begin position="248"/>
        <end position="294"/>
    </location>
</feature>
<name>A0ABQ9K677_9CUCU</name>